<reference evidence="1 2" key="1">
    <citation type="submission" date="2016-08" db="EMBL/GenBank/DDBJ databases">
        <authorList>
            <consortium name="Lentinula edodes genome sequencing consortium"/>
            <person name="Sakamoto Y."/>
            <person name="Nakade K."/>
            <person name="Sato S."/>
            <person name="Yoshida Y."/>
            <person name="Miyazaki K."/>
            <person name="Natsume S."/>
            <person name="Konno N."/>
        </authorList>
    </citation>
    <scope>NUCLEOTIDE SEQUENCE [LARGE SCALE GENOMIC DNA]</scope>
    <source>
        <strain evidence="1 2">NBRC 111202</strain>
    </source>
</reference>
<protein>
    <submittedName>
        <fullName evidence="1">Uncharacterized protein</fullName>
    </submittedName>
</protein>
<sequence>MIHFIHHQRYCTRSLVFVPRPIARASKGRRCFSLSNLNYHVSISLPSKSIRLFVLFSLASNTIEEASCYNPLVQHSHSTHKALFHLKFSRRSDSVSRQLRKLGSSRPIMG</sequence>
<dbReference type="Proteomes" id="UP000188533">
    <property type="component" value="Unassembled WGS sequence"/>
</dbReference>
<organism evidence="1 2">
    <name type="scientific">Lentinula edodes</name>
    <name type="common">Shiitake mushroom</name>
    <name type="synonym">Lentinus edodes</name>
    <dbReference type="NCBI Taxonomy" id="5353"/>
    <lineage>
        <taxon>Eukaryota</taxon>
        <taxon>Fungi</taxon>
        <taxon>Dikarya</taxon>
        <taxon>Basidiomycota</taxon>
        <taxon>Agaricomycotina</taxon>
        <taxon>Agaricomycetes</taxon>
        <taxon>Agaricomycetidae</taxon>
        <taxon>Agaricales</taxon>
        <taxon>Marasmiineae</taxon>
        <taxon>Omphalotaceae</taxon>
        <taxon>Lentinula</taxon>
    </lineage>
</organism>
<reference evidence="1 2" key="2">
    <citation type="submission" date="2017-02" db="EMBL/GenBank/DDBJ databases">
        <title>A genome survey and senescence transcriptome analysis in Lentinula edodes.</title>
        <authorList>
            <person name="Sakamoto Y."/>
            <person name="Nakade K."/>
            <person name="Sato S."/>
            <person name="Yoshida Y."/>
            <person name="Miyazaki K."/>
            <person name="Natsume S."/>
            <person name="Konno N."/>
        </authorList>
    </citation>
    <scope>NUCLEOTIDE SEQUENCE [LARGE SCALE GENOMIC DNA]</scope>
    <source>
        <strain evidence="1 2">NBRC 111202</strain>
    </source>
</reference>
<dbReference type="EMBL" id="BDGU01000277">
    <property type="protein sequence ID" value="GAW05848.1"/>
    <property type="molecule type" value="Genomic_DNA"/>
</dbReference>
<accession>A0A1Q3EF85</accession>
<gene>
    <name evidence="1" type="ORF">LENED_007732</name>
</gene>
<dbReference type="AlphaFoldDB" id="A0A1Q3EF85"/>
<proteinExistence type="predicted"/>
<evidence type="ECO:0000313" key="1">
    <source>
        <dbReference type="EMBL" id="GAW05848.1"/>
    </source>
</evidence>
<comment type="caution">
    <text evidence="1">The sequence shown here is derived from an EMBL/GenBank/DDBJ whole genome shotgun (WGS) entry which is preliminary data.</text>
</comment>
<name>A0A1Q3EF85_LENED</name>
<evidence type="ECO:0000313" key="2">
    <source>
        <dbReference type="Proteomes" id="UP000188533"/>
    </source>
</evidence>
<keyword evidence="2" id="KW-1185">Reference proteome</keyword>